<dbReference type="Proteomes" id="UP000736328">
    <property type="component" value="Unassembled WGS sequence"/>
</dbReference>
<proteinExistence type="predicted"/>
<dbReference type="Pfam" id="PF09957">
    <property type="entry name" value="VapB_antitoxin"/>
    <property type="match status" value="1"/>
</dbReference>
<organism evidence="1 2">
    <name type="scientific">candidate division TA06 bacterium</name>
    <dbReference type="NCBI Taxonomy" id="2250710"/>
    <lineage>
        <taxon>Bacteria</taxon>
        <taxon>Bacteria division TA06</taxon>
    </lineage>
</organism>
<accession>A0A933MJE5</accession>
<dbReference type="AlphaFoldDB" id="A0A933MJE5"/>
<reference evidence="1" key="1">
    <citation type="submission" date="2020-07" db="EMBL/GenBank/DDBJ databases">
        <title>Huge and variable diversity of episymbiotic CPR bacteria and DPANN archaea in groundwater ecosystems.</title>
        <authorList>
            <person name="He C.Y."/>
            <person name="Keren R."/>
            <person name="Whittaker M."/>
            <person name="Farag I.F."/>
            <person name="Doudna J."/>
            <person name="Cate J.H.D."/>
            <person name="Banfield J.F."/>
        </authorList>
    </citation>
    <scope>NUCLEOTIDE SEQUENCE</scope>
    <source>
        <strain evidence="1">NC_groundwater_1520_Pr4_B-0.1um_53_5</strain>
    </source>
</reference>
<gene>
    <name evidence="1" type="ORF">HY768_01430</name>
</gene>
<dbReference type="InterPro" id="IPR019239">
    <property type="entry name" value="VapB_antitoxin"/>
</dbReference>
<sequence length="67" mass="7729">MKTLVELDEHLLKEAFRLTGAKTKRQVINLSLEELVRQKRMISLKQRLGRTGLNLTLSKLEAARNAR</sequence>
<protein>
    <submittedName>
        <fullName evidence="1">Type II toxin-antitoxin system VapB family antitoxin</fullName>
    </submittedName>
</protein>
<name>A0A933MJE5_UNCT6</name>
<comment type="caution">
    <text evidence="1">The sequence shown here is derived from an EMBL/GenBank/DDBJ whole genome shotgun (WGS) entry which is preliminary data.</text>
</comment>
<dbReference type="EMBL" id="JACQXR010000014">
    <property type="protein sequence ID" value="MBI4725883.1"/>
    <property type="molecule type" value="Genomic_DNA"/>
</dbReference>
<evidence type="ECO:0000313" key="2">
    <source>
        <dbReference type="Proteomes" id="UP000736328"/>
    </source>
</evidence>
<evidence type="ECO:0000313" key="1">
    <source>
        <dbReference type="EMBL" id="MBI4725883.1"/>
    </source>
</evidence>